<reference evidence="1" key="2">
    <citation type="journal article" date="2007" name="Science">
        <title>Genome sequence of Aedes aegypti, a major arbovirus vector.</title>
        <authorList>
            <person name="Nene V."/>
            <person name="Wortman J.R."/>
            <person name="Lawson D."/>
            <person name="Haas B."/>
            <person name="Kodira C."/>
            <person name="Tu Z.J."/>
            <person name="Loftus B."/>
            <person name="Xi Z."/>
            <person name="Megy K."/>
            <person name="Grabherr M."/>
            <person name="Ren Q."/>
            <person name="Zdobnov E.M."/>
            <person name="Lobo N.F."/>
            <person name="Campbell K.S."/>
            <person name="Brown S.E."/>
            <person name="Bonaldo M.F."/>
            <person name="Zhu J."/>
            <person name="Sinkins S.P."/>
            <person name="Hogenkamp D.G."/>
            <person name="Amedeo P."/>
            <person name="Arensburger P."/>
            <person name="Atkinson P.W."/>
            <person name="Bidwell S."/>
            <person name="Biedler J."/>
            <person name="Birney E."/>
            <person name="Bruggner R.V."/>
            <person name="Costas J."/>
            <person name="Coy M.R."/>
            <person name="Crabtree J."/>
            <person name="Crawford M."/>
            <person name="Debruyn B."/>
            <person name="Decaprio D."/>
            <person name="Eiglmeier K."/>
            <person name="Eisenstadt E."/>
            <person name="El-Dorry H."/>
            <person name="Gelbart W.M."/>
            <person name="Gomes S.L."/>
            <person name="Hammond M."/>
            <person name="Hannick L.I."/>
            <person name="Hogan J.R."/>
            <person name="Holmes M.H."/>
            <person name="Jaffe D."/>
            <person name="Johnston J.S."/>
            <person name="Kennedy R.C."/>
            <person name="Koo H."/>
            <person name="Kravitz S."/>
            <person name="Kriventseva E.V."/>
            <person name="Kulp D."/>
            <person name="Labutti K."/>
            <person name="Lee E."/>
            <person name="Li S."/>
            <person name="Lovin D.D."/>
            <person name="Mao C."/>
            <person name="Mauceli E."/>
            <person name="Menck C.F."/>
            <person name="Miller J.R."/>
            <person name="Montgomery P."/>
            <person name="Mori A."/>
            <person name="Nascimento A.L."/>
            <person name="Naveira H.F."/>
            <person name="Nusbaum C."/>
            <person name="O'leary S."/>
            <person name="Orvis J."/>
            <person name="Pertea M."/>
            <person name="Quesneville H."/>
            <person name="Reidenbach K.R."/>
            <person name="Rogers Y.H."/>
            <person name="Roth C.W."/>
            <person name="Schneider J.R."/>
            <person name="Schatz M."/>
            <person name="Shumway M."/>
            <person name="Stanke M."/>
            <person name="Stinson E.O."/>
            <person name="Tubio J.M."/>
            <person name="Vanzee J.P."/>
            <person name="Verjovski-Almeida S."/>
            <person name="Werner D."/>
            <person name="White O."/>
            <person name="Wyder S."/>
            <person name="Zeng Q."/>
            <person name="Zhao Q."/>
            <person name="Zhao Y."/>
            <person name="Hill C.A."/>
            <person name="Raikhel A.S."/>
            <person name="Soares M.B."/>
            <person name="Knudson D.L."/>
            <person name="Lee N.H."/>
            <person name="Galagan J."/>
            <person name="Salzberg S.L."/>
            <person name="Paulsen I.T."/>
            <person name="Dimopoulos G."/>
            <person name="Collins F.H."/>
            <person name="Birren B."/>
            <person name="Fraser-Liggett C.M."/>
            <person name="Severson D.W."/>
        </authorList>
    </citation>
    <scope>NUCLEOTIDE SEQUENCE [LARGE SCALE GENOMIC DNA]</scope>
    <source>
        <strain evidence="1">Liverpool</strain>
    </source>
</reference>
<reference evidence="1" key="3">
    <citation type="submission" date="2012-09" db="EMBL/GenBank/DDBJ databases">
        <authorList>
            <consortium name="VectorBase"/>
        </authorList>
    </citation>
    <scope>NUCLEOTIDE SEQUENCE</scope>
    <source>
        <strain evidence="1">Liverpool</strain>
    </source>
</reference>
<proteinExistence type="predicted"/>
<dbReference type="AlphaFoldDB" id="J9HJF0"/>
<accession>J9HJF0</accession>
<dbReference type="EMBL" id="CH477978">
    <property type="protein sequence ID" value="EJY58024.1"/>
    <property type="molecule type" value="Genomic_DNA"/>
</dbReference>
<protein>
    <submittedName>
        <fullName evidence="1">AAEL017257-PA</fullName>
    </submittedName>
</protein>
<sequence length="87" mass="10334">MAQEWWDTVWADTQVVAHHSSLSARIHHSVGHNRVDRHMLAEQARRGAWIAMGIDWYKFFRTRVDEVLAFHGDRIFLWTSSLIFTNR</sequence>
<dbReference type="HOGENOM" id="CLU_2485133_0_0_1"/>
<dbReference type="Proteomes" id="UP000682892">
    <property type="component" value="Unassembled WGS sequence"/>
</dbReference>
<reference evidence="1" key="1">
    <citation type="submission" date="2005-10" db="EMBL/GenBank/DDBJ databases">
        <authorList>
            <person name="Loftus B.J."/>
            <person name="Nene V.M."/>
            <person name="Hannick L.I."/>
            <person name="Bidwell S."/>
            <person name="Haas B."/>
            <person name="Amedeo P."/>
            <person name="Orvis J."/>
            <person name="Wortman J.R."/>
            <person name="White O.R."/>
            <person name="Salzberg S."/>
            <person name="Shumway M."/>
            <person name="Koo H."/>
            <person name="Zhao Y."/>
            <person name="Holmes M."/>
            <person name="Miller J."/>
            <person name="Schatz M."/>
            <person name="Pop M."/>
            <person name="Pai G."/>
            <person name="Utterback T."/>
            <person name="Rogers Y.-H."/>
            <person name="Kravitz S."/>
            <person name="Fraser C.M."/>
        </authorList>
    </citation>
    <scope>NUCLEOTIDE SEQUENCE</scope>
    <source>
        <strain evidence="1">Liverpool</strain>
    </source>
</reference>
<organism evidence="1 2">
    <name type="scientific">Aedes aegypti</name>
    <name type="common">Yellowfever mosquito</name>
    <name type="synonym">Culex aegypti</name>
    <dbReference type="NCBI Taxonomy" id="7159"/>
    <lineage>
        <taxon>Eukaryota</taxon>
        <taxon>Metazoa</taxon>
        <taxon>Ecdysozoa</taxon>
        <taxon>Arthropoda</taxon>
        <taxon>Hexapoda</taxon>
        <taxon>Insecta</taxon>
        <taxon>Pterygota</taxon>
        <taxon>Neoptera</taxon>
        <taxon>Endopterygota</taxon>
        <taxon>Diptera</taxon>
        <taxon>Nematocera</taxon>
        <taxon>Culicoidea</taxon>
        <taxon>Culicidae</taxon>
        <taxon>Culicinae</taxon>
        <taxon>Aedini</taxon>
        <taxon>Aedes</taxon>
        <taxon>Stegomyia</taxon>
    </lineage>
</organism>
<evidence type="ECO:0000313" key="1">
    <source>
        <dbReference type="EMBL" id="EJY58024.1"/>
    </source>
</evidence>
<dbReference type="PaxDb" id="7159-AAEL017257-PA"/>
<name>J9HJF0_AEDAE</name>
<evidence type="ECO:0000313" key="2">
    <source>
        <dbReference type="Proteomes" id="UP000682892"/>
    </source>
</evidence>
<gene>
    <name evidence="1" type="ORF">AaeL_AAEL017257</name>
</gene>